<dbReference type="GO" id="GO:0061630">
    <property type="term" value="F:ubiquitin protein ligase activity"/>
    <property type="evidence" value="ECO:0007669"/>
    <property type="project" value="UniProtKB-EC"/>
</dbReference>
<evidence type="ECO:0000256" key="12">
    <source>
        <dbReference type="ARBA" id="ARBA00023136"/>
    </source>
</evidence>
<dbReference type="Pfam" id="PF13639">
    <property type="entry name" value="zf-RING_2"/>
    <property type="match status" value="1"/>
</dbReference>
<dbReference type="PANTHER" id="PTHR46913:SF1">
    <property type="entry name" value="RING-H2 FINGER PROTEIN ATL16"/>
    <property type="match status" value="1"/>
</dbReference>
<dbReference type="EMBL" id="JAAGAX010000009">
    <property type="protein sequence ID" value="KAF2304064.1"/>
    <property type="molecule type" value="Genomic_DNA"/>
</dbReference>
<evidence type="ECO:0000313" key="17">
    <source>
        <dbReference type="EMBL" id="KAF2304064.1"/>
    </source>
</evidence>
<evidence type="ECO:0000256" key="5">
    <source>
        <dbReference type="ARBA" id="ARBA00022679"/>
    </source>
</evidence>
<evidence type="ECO:0000256" key="6">
    <source>
        <dbReference type="ARBA" id="ARBA00022692"/>
    </source>
</evidence>
<comment type="similarity">
    <text evidence="13">Belongs to the RING-type zinc finger family. ATL subfamily.</text>
</comment>
<evidence type="ECO:0000256" key="14">
    <source>
        <dbReference type="PROSITE-ProRule" id="PRU00175"/>
    </source>
</evidence>
<evidence type="ECO:0000256" key="4">
    <source>
        <dbReference type="ARBA" id="ARBA00012483"/>
    </source>
</evidence>
<keyword evidence="11 15" id="KW-1133">Transmembrane helix</keyword>
<keyword evidence="10" id="KW-0862">Zinc</keyword>
<keyword evidence="9" id="KW-0833">Ubl conjugation pathway</keyword>
<dbReference type="InterPro" id="IPR013083">
    <property type="entry name" value="Znf_RING/FYVE/PHD"/>
</dbReference>
<evidence type="ECO:0000256" key="15">
    <source>
        <dbReference type="SAM" id="Phobius"/>
    </source>
</evidence>
<dbReference type="EC" id="2.3.2.27" evidence="4"/>
<evidence type="ECO:0000256" key="8">
    <source>
        <dbReference type="ARBA" id="ARBA00022771"/>
    </source>
</evidence>
<dbReference type="InterPro" id="IPR044600">
    <property type="entry name" value="ATL1/ATL16-like"/>
</dbReference>
<feature type="transmembrane region" description="Helical" evidence="15">
    <location>
        <begin position="41"/>
        <end position="62"/>
    </location>
</feature>
<name>A0A6A6LSR4_HEVBR</name>
<feature type="domain" description="RING-type" evidence="16">
    <location>
        <begin position="116"/>
        <end position="158"/>
    </location>
</feature>
<keyword evidence="7" id="KW-0479">Metal-binding</keyword>
<comment type="pathway">
    <text evidence="3">Protein modification; protein ubiquitination.</text>
</comment>
<keyword evidence="5" id="KW-0808">Transferase</keyword>
<dbReference type="PROSITE" id="PS50089">
    <property type="entry name" value="ZF_RING_2"/>
    <property type="match status" value="1"/>
</dbReference>
<dbReference type="AlphaFoldDB" id="A0A6A6LSR4"/>
<keyword evidence="6 15" id="KW-0812">Transmembrane</keyword>
<comment type="catalytic activity">
    <reaction evidence="1">
        <text>S-ubiquitinyl-[E2 ubiquitin-conjugating enzyme]-L-cysteine + [acceptor protein]-L-lysine = [E2 ubiquitin-conjugating enzyme]-L-cysteine + N(6)-ubiquitinyl-[acceptor protein]-L-lysine.</text>
        <dbReference type="EC" id="2.3.2.27"/>
    </reaction>
</comment>
<evidence type="ECO:0000259" key="16">
    <source>
        <dbReference type="PROSITE" id="PS50089"/>
    </source>
</evidence>
<keyword evidence="8 14" id="KW-0863">Zinc-finger</keyword>
<gene>
    <name evidence="17" type="ORF">GH714_026811</name>
</gene>
<proteinExistence type="inferred from homology"/>
<dbReference type="SUPFAM" id="SSF57850">
    <property type="entry name" value="RING/U-box"/>
    <property type="match status" value="1"/>
</dbReference>
<keyword evidence="18" id="KW-1185">Reference proteome</keyword>
<evidence type="ECO:0000256" key="1">
    <source>
        <dbReference type="ARBA" id="ARBA00000900"/>
    </source>
</evidence>
<dbReference type="Gene3D" id="3.30.40.10">
    <property type="entry name" value="Zinc/RING finger domain, C3HC4 (zinc finger)"/>
    <property type="match status" value="1"/>
</dbReference>
<dbReference type="GO" id="GO:0008270">
    <property type="term" value="F:zinc ion binding"/>
    <property type="evidence" value="ECO:0007669"/>
    <property type="project" value="UniProtKB-KW"/>
</dbReference>
<dbReference type="SMART" id="SM00184">
    <property type="entry name" value="RING"/>
    <property type="match status" value="1"/>
</dbReference>
<evidence type="ECO:0000313" key="18">
    <source>
        <dbReference type="Proteomes" id="UP000467840"/>
    </source>
</evidence>
<evidence type="ECO:0000256" key="10">
    <source>
        <dbReference type="ARBA" id="ARBA00022833"/>
    </source>
</evidence>
<comment type="subcellular location">
    <subcellularLocation>
        <location evidence="2">Membrane</location>
        <topology evidence="2">Single-pass membrane protein</topology>
    </subcellularLocation>
</comment>
<dbReference type="PANTHER" id="PTHR46913">
    <property type="entry name" value="RING-H2 FINGER PROTEIN ATL16"/>
    <property type="match status" value="1"/>
</dbReference>
<organism evidence="17 18">
    <name type="scientific">Hevea brasiliensis</name>
    <name type="common">Para rubber tree</name>
    <name type="synonym">Siphonia brasiliensis</name>
    <dbReference type="NCBI Taxonomy" id="3981"/>
    <lineage>
        <taxon>Eukaryota</taxon>
        <taxon>Viridiplantae</taxon>
        <taxon>Streptophyta</taxon>
        <taxon>Embryophyta</taxon>
        <taxon>Tracheophyta</taxon>
        <taxon>Spermatophyta</taxon>
        <taxon>Magnoliopsida</taxon>
        <taxon>eudicotyledons</taxon>
        <taxon>Gunneridae</taxon>
        <taxon>Pentapetalae</taxon>
        <taxon>rosids</taxon>
        <taxon>fabids</taxon>
        <taxon>Malpighiales</taxon>
        <taxon>Euphorbiaceae</taxon>
        <taxon>Crotonoideae</taxon>
        <taxon>Micrandreae</taxon>
        <taxon>Hevea</taxon>
    </lineage>
</organism>
<evidence type="ECO:0000256" key="2">
    <source>
        <dbReference type="ARBA" id="ARBA00004167"/>
    </source>
</evidence>
<dbReference type="GO" id="GO:0016020">
    <property type="term" value="C:membrane"/>
    <property type="evidence" value="ECO:0007669"/>
    <property type="project" value="UniProtKB-SubCell"/>
</dbReference>
<accession>A0A6A6LSR4</accession>
<sequence>MGSQLDHTNPLTNANKKIIDMGDVSSPYIQPPTPQKTNMPVLYYGLVIIGTAVFGLAIYNFIVVKWCANRRRHDQSGQRPTRFVESAAAGQSLDSFTFKYRKDDMGTRGQGSDYECAVCLTVFEEGEEIRQLPGCNHSFHAPCIDMWLYSHSDCPLCRARVVAPSAFCRRHSVAATPENSQENLLGANVHFMPLSRVLAVLPNQINYFSVRHGGAGIFLDFFL</sequence>
<evidence type="ECO:0000256" key="13">
    <source>
        <dbReference type="ARBA" id="ARBA00024209"/>
    </source>
</evidence>
<dbReference type="InterPro" id="IPR001841">
    <property type="entry name" value="Znf_RING"/>
</dbReference>
<evidence type="ECO:0000256" key="9">
    <source>
        <dbReference type="ARBA" id="ARBA00022786"/>
    </source>
</evidence>
<protein>
    <recommendedName>
        <fullName evidence="4">RING-type E3 ubiquitin transferase</fullName>
        <ecNumber evidence="4">2.3.2.27</ecNumber>
    </recommendedName>
</protein>
<dbReference type="GO" id="GO:0016567">
    <property type="term" value="P:protein ubiquitination"/>
    <property type="evidence" value="ECO:0007669"/>
    <property type="project" value="UniProtKB-UniPathway"/>
</dbReference>
<evidence type="ECO:0000256" key="3">
    <source>
        <dbReference type="ARBA" id="ARBA00004906"/>
    </source>
</evidence>
<keyword evidence="12 15" id="KW-0472">Membrane</keyword>
<evidence type="ECO:0000256" key="11">
    <source>
        <dbReference type="ARBA" id="ARBA00022989"/>
    </source>
</evidence>
<reference evidence="17 18" key="1">
    <citation type="journal article" date="2020" name="Mol. Plant">
        <title>The Chromosome-Based Rubber Tree Genome Provides New Insights into Spurge Genome Evolution and Rubber Biosynthesis.</title>
        <authorList>
            <person name="Liu J."/>
            <person name="Shi C."/>
            <person name="Shi C.C."/>
            <person name="Li W."/>
            <person name="Zhang Q.J."/>
            <person name="Zhang Y."/>
            <person name="Li K."/>
            <person name="Lu H.F."/>
            <person name="Shi C."/>
            <person name="Zhu S.T."/>
            <person name="Xiao Z.Y."/>
            <person name="Nan H."/>
            <person name="Yue Y."/>
            <person name="Zhu X.G."/>
            <person name="Wu Y."/>
            <person name="Hong X.N."/>
            <person name="Fan G.Y."/>
            <person name="Tong Y."/>
            <person name="Zhang D."/>
            <person name="Mao C.L."/>
            <person name="Liu Y.L."/>
            <person name="Hao S.J."/>
            <person name="Liu W.Q."/>
            <person name="Lv M.Q."/>
            <person name="Zhang H.B."/>
            <person name="Liu Y."/>
            <person name="Hu-Tang G.R."/>
            <person name="Wang J.P."/>
            <person name="Wang J.H."/>
            <person name="Sun Y.H."/>
            <person name="Ni S.B."/>
            <person name="Chen W.B."/>
            <person name="Zhang X.C."/>
            <person name="Jiao Y.N."/>
            <person name="Eichler E.E."/>
            <person name="Li G.H."/>
            <person name="Liu X."/>
            <person name="Gao L.Z."/>
        </authorList>
    </citation>
    <scope>NUCLEOTIDE SEQUENCE [LARGE SCALE GENOMIC DNA]</scope>
    <source>
        <strain evidence="18">cv. GT1</strain>
        <tissue evidence="17">Leaf</tissue>
    </source>
</reference>
<dbReference type="CDD" id="cd16461">
    <property type="entry name" value="RING-H2_EL5-like"/>
    <property type="match status" value="1"/>
</dbReference>
<comment type="caution">
    <text evidence="17">The sequence shown here is derived from an EMBL/GenBank/DDBJ whole genome shotgun (WGS) entry which is preliminary data.</text>
</comment>
<evidence type="ECO:0000256" key="7">
    <source>
        <dbReference type="ARBA" id="ARBA00022723"/>
    </source>
</evidence>
<dbReference type="Proteomes" id="UP000467840">
    <property type="component" value="Chromosome 16"/>
</dbReference>
<dbReference type="UniPathway" id="UPA00143"/>